<evidence type="ECO:0000313" key="2">
    <source>
        <dbReference type="Proteomes" id="UP000248054"/>
    </source>
</evidence>
<name>A0A2V4XYH3_9FLAO</name>
<gene>
    <name evidence="1" type="ORF">DFQ11_104155</name>
</gene>
<keyword evidence="2" id="KW-1185">Reference proteome</keyword>
<proteinExistence type="predicted"/>
<comment type="caution">
    <text evidence="1">The sequence shown here is derived from an EMBL/GenBank/DDBJ whole genome shotgun (WGS) entry which is preliminary data.</text>
</comment>
<organism evidence="1 2">
    <name type="scientific">Winogradskyella epiphytica</name>
    <dbReference type="NCBI Taxonomy" id="262005"/>
    <lineage>
        <taxon>Bacteria</taxon>
        <taxon>Pseudomonadati</taxon>
        <taxon>Bacteroidota</taxon>
        <taxon>Flavobacteriia</taxon>
        <taxon>Flavobacteriales</taxon>
        <taxon>Flavobacteriaceae</taxon>
        <taxon>Winogradskyella</taxon>
    </lineage>
</organism>
<dbReference type="EMBL" id="QJTD01000004">
    <property type="protein sequence ID" value="PYE80788.1"/>
    <property type="molecule type" value="Genomic_DNA"/>
</dbReference>
<protein>
    <recommendedName>
        <fullName evidence="3">Calx-beta domain-containing protein</fullName>
    </recommendedName>
</protein>
<evidence type="ECO:0000313" key="1">
    <source>
        <dbReference type="EMBL" id="PYE80788.1"/>
    </source>
</evidence>
<reference evidence="1 2" key="1">
    <citation type="submission" date="2018-06" db="EMBL/GenBank/DDBJ databases">
        <title>Genomic Encyclopedia of Type Strains, Phase III (KMG-III): the genomes of soil and plant-associated and newly described type strains.</title>
        <authorList>
            <person name="Whitman W."/>
        </authorList>
    </citation>
    <scope>NUCLEOTIDE SEQUENCE [LARGE SCALE GENOMIC DNA]</scope>
    <source>
        <strain evidence="1 2">CECT 7945</strain>
    </source>
</reference>
<dbReference type="Proteomes" id="UP000248054">
    <property type="component" value="Unassembled WGS sequence"/>
</dbReference>
<dbReference type="RefSeq" id="WP_146221529.1">
    <property type="nucleotide sequence ID" value="NZ_BMWQ01000004.1"/>
</dbReference>
<sequence length="246" mass="26899">MRKYFKYLAVFTAVIMFNCEADDETKLSNYVGFEISPLYVEIPKNSSSTMEITFASSEKASSERTYSIYVDESSTLGTEYVVPSTVTIPANSNVGTFTISVSDDDSLAFFDQTLVISFQDEVGLDVSDSIVITATELCEETLINLNLVFDDYADEAIWRIYDMDATPPAILYTGGADAEYDGLESYDIRFCLEPGNYGIVVYDLYGDGGTDYTITTGDDVISSGSVPDIGSGYPAVSNISAEFTIE</sequence>
<dbReference type="AlphaFoldDB" id="A0A2V4XYH3"/>
<accession>A0A2V4XYH3</accession>
<evidence type="ECO:0008006" key="3">
    <source>
        <dbReference type="Google" id="ProtNLM"/>
    </source>
</evidence>
<dbReference type="OrthoDB" id="9804511at2"/>